<sequence>MGLWGLGRCGDMERWSHPWELALDLIAMIMERQGERRALFGEVKLSEFSAYSHQDRIFLATAARNPDQDSTCRRRGADGSRTVRNRVQQKTARDLGEPLVPLLLLLLLLIPMSETLNHGAFSSRSQERSMCDQSVGGGRCRQLCETGEPPFH</sequence>
<evidence type="ECO:0000256" key="1">
    <source>
        <dbReference type="SAM" id="MobiDB-lite"/>
    </source>
</evidence>
<evidence type="ECO:0000313" key="3">
    <source>
        <dbReference type="Proteomes" id="UP001055439"/>
    </source>
</evidence>
<feature type="region of interest" description="Disordered" evidence="1">
    <location>
        <begin position="68"/>
        <end position="89"/>
    </location>
</feature>
<evidence type="ECO:0000313" key="2">
    <source>
        <dbReference type="EMBL" id="URE47944.1"/>
    </source>
</evidence>
<organism evidence="2 3">
    <name type="scientific">Musa troglodytarum</name>
    <name type="common">fe'i banana</name>
    <dbReference type="NCBI Taxonomy" id="320322"/>
    <lineage>
        <taxon>Eukaryota</taxon>
        <taxon>Viridiplantae</taxon>
        <taxon>Streptophyta</taxon>
        <taxon>Embryophyta</taxon>
        <taxon>Tracheophyta</taxon>
        <taxon>Spermatophyta</taxon>
        <taxon>Magnoliopsida</taxon>
        <taxon>Liliopsida</taxon>
        <taxon>Zingiberales</taxon>
        <taxon>Musaceae</taxon>
        <taxon>Musa</taxon>
    </lineage>
</organism>
<protein>
    <submittedName>
        <fullName evidence="2">Uncharacterized protein</fullName>
    </submittedName>
</protein>
<dbReference type="Proteomes" id="UP001055439">
    <property type="component" value="Chromosome 9"/>
</dbReference>
<feature type="compositionally biased region" description="Basic and acidic residues" evidence="1">
    <location>
        <begin position="68"/>
        <end position="78"/>
    </location>
</feature>
<gene>
    <name evidence="2" type="ORF">MUK42_07589</name>
</gene>
<dbReference type="EMBL" id="CP097511">
    <property type="protein sequence ID" value="URE47944.1"/>
    <property type="molecule type" value="Genomic_DNA"/>
</dbReference>
<reference evidence="2" key="1">
    <citation type="submission" date="2022-05" db="EMBL/GenBank/DDBJ databases">
        <title>The Musa troglodytarum L. genome provides insights into the mechanism of non-climacteric behaviour and enrichment of carotenoids.</title>
        <authorList>
            <person name="Wang J."/>
        </authorList>
    </citation>
    <scope>NUCLEOTIDE SEQUENCE</scope>
    <source>
        <tissue evidence="2">Leaf</tissue>
    </source>
</reference>
<dbReference type="AlphaFoldDB" id="A0A9E7LET7"/>
<proteinExistence type="predicted"/>
<name>A0A9E7LET7_9LILI</name>
<accession>A0A9E7LET7</accession>
<keyword evidence="3" id="KW-1185">Reference proteome</keyword>